<proteinExistence type="predicted"/>
<gene>
    <name evidence="2" type="ORF">ML536_17765</name>
</gene>
<name>A0AA41UCW5_9HYPH</name>
<comment type="caution">
    <text evidence="2">The sequence shown here is derived from an EMBL/GenBank/DDBJ whole genome shotgun (WGS) entry which is preliminary data.</text>
</comment>
<dbReference type="Proteomes" id="UP001156140">
    <property type="component" value="Unassembled WGS sequence"/>
</dbReference>
<keyword evidence="3" id="KW-1185">Reference proteome</keyword>
<feature type="region of interest" description="Disordered" evidence="1">
    <location>
        <begin position="82"/>
        <end position="109"/>
    </location>
</feature>
<protein>
    <submittedName>
        <fullName evidence="2">Uncharacterized protein</fullName>
    </submittedName>
</protein>
<reference evidence="2" key="1">
    <citation type="submission" date="2022-03" db="EMBL/GenBank/DDBJ databases">
        <title>The complete genome sequence of a Methyloterrigena soli.</title>
        <authorList>
            <person name="Zi Z."/>
        </authorList>
    </citation>
    <scope>NUCLEOTIDE SEQUENCE</scope>
    <source>
        <strain evidence="2">M48</strain>
    </source>
</reference>
<dbReference type="RefSeq" id="WP_281736770.1">
    <property type="nucleotide sequence ID" value="NZ_JAKETQ010000002.1"/>
</dbReference>
<evidence type="ECO:0000256" key="1">
    <source>
        <dbReference type="SAM" id="MobiDB-lite"/>
    </source>
</evidence>
<accession>A0AA41UCW5</accession>
<organism evidence="2 3">
    <name type="scientific">Paradevosia shaoguanensis</name>
    <dbReference type="NCBI Taxonomy" id="1335043"/>
    <lineage>
        <taxon>Bacteria</taxon>
        <taxon>Pseudomonadati</taxon>
        <taxon>Pseudomonadota</taxon>
        <taxon>Alphaproteobacteria</taxon>
        <taxon>Hyphomicrobiales</taxon>
        <taxon>Devosiaceae</taxon>
        <taxon>Paradevosia</taxon>
    </lineage>
</organism>
<evidence type="ECO:0000313" key="2">
    <source>
        <dbReference type="EMBL" id="MCI0128682.1"/>
    </source>
</evidence>
<sequence length="109" mass="12358">MKSAIQLIREADRGQLLADMEDALQEIVNAMELYGGTGDMTIKLKVKKKGDAYMIGSELKFAVPQPPRIEAMFFFDADEGEFTRRDPRQPQIPSVVTADELNRRRNPTE</sequence>
<feature type="compositionally biased region" description="Basic and acidic residues" evidence="1">
    <location>
        <begin position="100"/>
        <end position="109"/>
    </location>
</feature>
<dbReference type="EMBL" id="JALAZD010000002">
    <property type="protein sequence ID" value="MCI0128682.1"/>
    <property type="molecule type" value="Genomic_DNA"/>
</dbReference>
<dbReference type="AlphaFoldDB" id="A0AA41UCW5"/>
<evidence type="ECO:0000313" key="3">
    <source>
        <dbReference type="Proteomes" id="UP001156140"/>
    </source>
</evidence>